<evidence type="ECO:0000256" key="1">
    <source>
        <dbReference type="SAM" id="SignalP"/>
    </source>
</evidence>
<reference evidence="2 3" key="1">
    <citation type="journal article" date="2011" name="Science">
        <title>The ecoresponsive genome of Daphnia pulex.</title>
        <authorList>
            <person name="Colbourne J.K."/>
            <person name="Pfrender M.E."/>
            <person name="Gilbert D."/>
            <person name="Thomas W.K."/>
            <person name="Tucker A."/>
            <person name="Oakley T.H."/>
            <person name="Tokishita S."/>
            <person name="Aerts A."/>
            <person name="Arnold G.J."/>
            <person name="Basu M.K."/>
            <person name="Bauer D.J."/>
            <person name="Caceres C.E."/>
            <person name="Carmel L."/>
            <person name="Casola C."/>
            <person name="Choi J.H."/>
            <person name="Detter J.C."/>
            <person name="Dong Q."/>
            <person name="Dusheyko S."/>
            <person name="Eads B.D."/>
            <person name="Frohlich T."/>
            <person name="Geiler-Samerotte K.A."/>
            <person name="Gerlach D."/>
            <person name="Hatcher P."/>
            <person name="Jogdeo S."/>
            <person name="Krijgsveld J."/>
            <person name="Kriventseva E.V."/>
            <person name="Kultz D."/>
            <person name="Laforsch C."/>
            <person name="Lindquist E."/>
            <person name="Lopez J."/>
            <person name="Manak J.R."/>
            <person name="Muller J."/>
            <person name="Pangilinan J."/>
            <person name="Patwardhan R.P."/>
            <person name="Pitluck S."/>
            <person name="Pritham E.J."/>
            <person name="Rechtsteiner A."/>
            <person name="Rho M."/>
            <person name="Rogozin I.B."/>
            <person name="Sakarya O."/>
            <person name="Salamov A."/>
            <person name="Schaack S."/>
            <person name="Shapiro H."/>
            <person name="Shiga Y."/>
            <person name="Skalitzky C."/>
            <person name="Smith Z."/>
            <person name="Souvorov A."/>
            <person name="Sung W."/>
            <person name="Tang Z."/>
            <person name="Tsuchiya D."/>
            <person name="Tu H."/>
            <person name="Vos H."/>
            <person name="Wang M."/>
            <person name="Wolf Y.I."/>
            <person name="Yamagata H."/>
            <person name="Yamada T."/>
            <person name="Ye Y."/>
            <person name="Shaw J.R."/>
            <person name="Andrews J."/>
            <person name="Crease T.J."/>
            <person name="Tang H."/>
            <person name="Lucas S.M."/>
            <person name="Robertson H.M."/>
            <person name="Bork P."/>
            <person name="Koonin E.V."/>
            <person name="Zdobnov E.M."/>
            <person name="Grigoriev I.V."/>
            <person name="Lynch M."/>
            <person name="Boore J.L."/>
        </authorList>
    </citation>
    <scope>NUCLEOTIDE SEQUENCE [LARGE SCALE GENOMIC DNA]</scope>
</reference>
<dbReference type="PANTHER" id="PTHR23263:SF124">
    <property type="entry name" value="SMALL PROLINE-RICH PROTEIN 3"/>
    <property type="match status" value="1"/>
</dbReference>
<dbReference type="Proteomes" id="UP000000305">
    <property type="component" value="Unassembled WGS sequence"/>
</dbReference>
<dbReference type="InParanoid" id="E9GDW5"/>
<evidence type="ECO:0000313" key="2">
    <source>
        <dbReference type="EMBL" id="EFX82157.1"/>
    </source>
</evidence>
<gene>
    <name evidence="2" type="ORF">DAPPUDRAFT_241289</name>
</gene>
<dbReference type="HOGENOM" id="CLU_2322712_0_0_1"/>
<dbReference type="KEGG" id="dpx:DAPPUDRAFT_241289"/>
<sequence length="99" mass="10870">MANYGVVLLLGVVSLMAESITVVLMSLGYGGYQTGTLSPNYTTTFATTSYYTDAPEYYTTKAPDYYTKLRLSRPTPPKSEVLFFPELHHQGTGAILDCV</sequence>
<dbReference type="AlphaFoldDB" id="E9GDW5"/>
<protein>
    <submittedName>
        <fullName evidence="2">Uncharacterized protein</fullName>
    </submittedName>
</protein>
<keyword evidence="1" id="KW-0732">Signal</keyword>
<dbReference type="EMBL" id="GL732540">
    <property type="protein sequence ID" value="EFX82157.1"/>
    <property type="molecule type" value="Genomic_DNA"/>
</dbReference>
<feature type="chain" id="PRO_5003240888" evidence="1">
    <location>
        <begin position="18"/>
        <end position="99"/>
    </location>
</feature>
<keyword evidence="3" id="KW-1185">Reference proteome</keyword>
<dbReference type="PANTHER" id="PTHR23263">
    <property type="entry name" value="SMALL PROLINE-RICH PROTEIN"/>
    <property type="match status" value="1"/>
</dbReference>
<evidence type="ECO:0000313" key="3">
    <source>
        <dbReference type="Proteomes" id="UP000000305"/>
    </source>
</evidence>
<accession>E9GDW5</accession>
<name>E9GDW5_DAPPU</name>
<organism evidence="2 3">
    <name type="scientific">Daphnia pulex</name>
    <name type="common">Water flea</name>
    <dbReference type="NCBI Taxonomy" id="6669"/>
    <lineage>
        <taxon>Eukaryota</taxon>
        <taxon>Metazoa</taxon>
        <taxon>Ecdysozoa</taxon>
        <taxon>Arthropoda</taxon>
        <taxon>Crustacea</taxon>
        <taxon>Branchiopoda</taxon>
        <taxon>Diplostraca</taxon>
        <taxon>Cladocera</taxon>
        <taxon>Anomopoda</taxon>
        <taxon>Daphniidae</taxon>
        <taxon>Daphnia</taxon>
    </lineage>
</organism>
<proteinExistence type="predicted"/>
<feature type="signal peptide" evidence="1">
    <location>
        <begin position="1"/>
        <end position="17"/>
    </location>
</feature>